<accession>A0A9Q0QSL3</accession>
<dbReference type="Pfam" id="PF08241">
    <property type="entry name" value="Methyltransf_11"/>
    <property type="match status" value="1"/>
</dbReference>
<dbReference type="OrthoDB" id="10017101at2759"/>
<protein>
    <recommendedName>
        <fullName evidence="1">Methyltransferase type 11 domain-containing protein</fullName>
    </recommendedName>
</protein>
<proteinExistence type="predicted"/>
<comment type="caution">
    <text evidence="2">The sequence shown here is derived from an EMBL/GenBank/DDBJ whole genome shotgun (WGS) entry which is preliminary data.</text>
</comment>
<name>A0A9Q0QSL3_9MAGN</name>
<dbReference type="PANTHER" id="PTHR43591:SF99">
    <property type="entry name" value="OS06G0646000 PROTEIN"/>
    <property type="match status" value="1"/>
</dbReference>
<dbReference type="GO" id="GO:0008757">
    <property type="term" value="F:S-adenosylmethionine-dependent methyltransferase activity"/>
    <property type="evidence" value="ECO:0007669"/>
    <property type="project" value="InterPro"/>
</dbReference>
<feature type="domain" description="Methyltransferase type 11" evidence="1">
    <location>
        <begin position="63"/>
        <end position="132"/>
    </location>
</feature>
<dbReference type="AlphaFoldDB" id="A0A9Q0QSL3"/>
<keyword evidence="3" id="KW-1185">Reference proteome</keyword>
<evidence type="ECO:0000259" key="1">
    <source>
        <dbReference type="Pfam" id="PF08241"/>
    </source>
</evidence>
<gene>
    <name evidence="2" type="ORF">NE237_003449</name>
</gene>
<evidence type="ECO:0000313" key="2">
    <source>
        <dbReference type="EMBL" id="KAJ4970350.1"/>
    </source>
</evidence>
<evidence type="ECO:0000313" key="3">
    <source>
        <dbReference type="Proteomes" id="UP001141806"/>
    </source>
</evidence>
<sequence length="146" mass="15874">MSRHDEWMVEPSKIELTDCGSCFNPGAQLFHSCMREGGVKSLVGVAFPVLMKSSKWLKNTSNLQKSGVIALDFSKNMPRQCYDFIKADDTILNSNLALIRVDVSRLPFSSGSVVAVHAGAALHCWPSPSIAVSIFLPSLTSICQVS</sequence>
<dbReference type="GO" id="GO:0009507">
    <property type="term" value="C:chloroplast"/>
    <property type="evidence" value="ECO:0007669"/>
    <property type="project" value="TreeGrafter"/>
</dbReference>
<dbReference type="Gene3D" id="3.40.50.150">
    <property type="entry name" value="Vaccinia Virus protein VP39"/>
    <property type="match status" value="1"/>
</dbReference>
<dbReference type="EMBL" id="JAMYWD010000005">
    <property type="protein sequence ID" value="KAJ4970350.1"/>
    <property type="molecule type" value="Genomic_DNA"/>
</dbReference>
<reference evidence="2" key="1">
    <citation type="journal article" date="2023" name="Plant J.">
        <title>The genome of the king protea, Protea cynaroides.</title>
        <authorList>
            <person name="Chang J."/>
            <person name="Duong T.A."/>
            <person name="Schoeman C."/>
            <person name="Ma X."/>
            <person name="Roodt D."/>
            <person name="Barker N."/>
            <person name="Li Z."/>
            <person name="Van de Peer Y."/>
            <person name="Mizrachi E."/>
        </authorList>
    </citation>
    <scope>NUCLEOTIDE SEQUENCE</scope>
    <source>
        <tissue evidence="2">Young leaves</tissue>
    </source>
</reference>
<dbReference type="InterPro" id="IPR013216">
    <property type="entry name" value="Methyltransf_11"/>
</dbReference>
<dbReference type="InterPro" id="IPR029063">
    <property type="entry name" value="SAM-dependent_MTases_sf"/>
</dbReference>
<dbReference type="PANTHER" id="PTHR43591">
    <property type="entry name" value="METHYLTRANSFERASE"/>
    <property type="match status" value="1"/>
</dbReference>
<dbReference type="Proteomes" id="UP001141806">
    <property type="component" value="Unassembled WGS sequence"/>
</dbReference>
<dbReference type="SUPFAM" id="SSF53335">
    <property type="entry name" value="S-adenosyl-L-methionine-dependent methyltransferases"/>
    <property type="match status" value="1"/>
</dbReference>
<organism evidence="2 3">
    <name type="scientific">Protea cynaroides</name>
    <dbReference type="NCBI Taxonomy" id="273540"/>
    <lineage>
        <taxon>Eukaryota</taxon>
        <taxon>Viridiplantae</taxon>
        <taxon>Streptophyta</taxon>
        <taxon>Embryophyta</taxon>
        <taxon>Tracheophyta</taxon>
        <taxon>Spermatophyta</taxon>
        <taxon>Magnoliopsida</taxon>
        <taxon>Proteales</taxon>
        <taxon>Proteaceae</taxon>
        <taxon>Protea</taxon>
    </lineage>
</organism>